<gene>
    <name evidence="2" type="ORF">POCTA_138.1.T0480220</name>
</gene>
<keyword evidence="1" id="KW-0175">Coiled coil</keyword>
<accession>A0A8S1USG2</accession>
<sequence>MYYLFLNYFSLEEQKNENSFQQCFSQVTEGLQRIFKVYNSQLENLQFTEQKLKRIDSQNSDLEQNYQQIIKKQQQEREIQNKIVQYVDYFDKKQMKFQIKQQVIILHCAEIDRLIDLQSKLRNMIQMVSDSSESIYNDDGRKQEIFKTDV</sequence>
<dbReference type="Proteomes" id="UP000683925">
    <property type="component" value="Unassembled WGS sequence"/>
</dbReference>
<organism evidence="2 3">
    <name type="scientific">Paramecium octaurelia</name>
    <dbReference type="NCBI Taxonomy" id="43137"/>
    <lineage>
        <taxon>Eukaryota</taxon>
        <taxon>Sar</taxon>
        <taxon>Alveolata</taxon>
        <taxon>Ciliophora</taxon>
        <taxon>Intramacronucleata</taxon>
        <taxon>Oligohymenophorea</taxon>
        <taxon>Peniculida</taxon>
        <taxon>Parameciidae</taxon>
        <taxon>Paramecium</taxon>
    </lineage>
</organism>
<comment type="caution">
    <text evidence="2">The sequence shown here is derived from an EMBL/GenBank/DDBJ whole genome shotgun (WGS) entry which is preliminary data.</text>
</comment>
<protein>
    <submittedName>
        <fullName evidence="2">Uncharacterized protein</fullName>
    </submittedName>
</protein>
<evidence type="ECO:0000256" key="1">
    <source>
        <dbReference type="SAM" id="Coils"/>
    </source>
</evidence>
<proteinExistence type="predicted"/>
<dbReference type="AlphaFoldDB" id="A0A8S1USG2"/>
<reference evidence="2" key="1">
    <citation type="submission" date="2021-01" db="EMBL/GenBank/DDBJ databases">
        <authorList>
            <consortium name="Genoscope - CEA"/>
            <person name="William W."/>
        </authorList>
    </citation>
    <scope>NUCLEOTIDE SEQUENCE</scope>
</reference>
<evidence type="ECO:0000313" key="2">
    <source>
        <dbReference type="EMBL" id="CAD8166559.1"/>
    </source>
</evidence>
<feature type="coiled-coil region" evidence="1">
    <location>
        <begin position="38"/>
        <end position="72"/>
    </location>
</feature>
<name>A0A8S1USG2_PAROT</name>
<evidence type="ECO:0000313" key="3">
    <source>
        <dbReference type="Proteomes" id="UP000683925"/>
    </source>
</evidence>
<dbReference type="EMBL" id="CAJJDP010000048">
    <property type="protein sequence ID" value="CAD8166559.1"/>
    <property type="molecule type" value="Genomic_DNA"/>
</dbReference>
<keyword evidence="3" id="KW-1185">Reference proteome</keyword>